<dbReference type="EC" id="3.5.1.88" evidence="2"/>
<feature type="binding site" evidence="2">
    <location>
        <position position="137"/>
    </location>
    <ligand>
        <name>Fe cation</name>
        <dbReference type="ChEBI" id="CHEBI:24875"/>
    </ligand>
</feature>
<dbReference type="NCBIfam" id="TIGR00079">
    <property type="entry name" value="pept_deformyl"/>
    <property type="match status" value="1"/>
</dbReference>
<keyword evidence="2 3" id="KW-0378">Hydrolase</keyword>
<dbReference type="GO" id="GO:0042586">
    <property type="term" value="F:peptide deformylase activity"/>
    <property type="evidence" value="ECO:0007669"/>
    <property type="project" value="UniProtKB-UniRule"/>
</dbReference>
<dbReference type="GO" id="GO:0006412">
    <property type="term" value="P:translation"/>
    <property type="evidence" value="ECO:0007669"/>
    <property type="project" value="UniProtKB-UniRule"/>
</dbReference>
<dbReference type="RefSeq" id="WP_016646414.1">
    <property type="nucleotide sequence ID" value="NZ_JANQCS010000009.1"/>
</dbReference>
<feature type="active site" evidence="2">
    <location>
        <position position="138"/>
    </location>
</feature>
<comment type="caution">
    <text evidence="3">The sequence shown here is derived from an EMBL/GenBank/DDBJ whole genome shotgun (WGS) entry which is preliminary data.</text>
</comment>
<sequence length="172" mass="20019">MVLEVLTYPDKRLYQKSKSVEKFDENLHKFLDDMYETMIAKKGIGLAAIQVGKPLRALVINLLNEEGIQDKNDLIEIINPEILEKDGEITYQEGCLSVPEFFEDVTRSSDIKVRFQNRFGEFIELSASELLAVCVQHEMDHLDGHLFIEKISYSQKKKFSKEYKKRLKEKSK</sequence>
<dbReference type="GO" id="GO:0046872">
    <property type="term" value="F:metal ion binding"/>
    <property type="evidence" value="ECO:0007669"/>
    <property type="project" value="UniProtKB-KW"/>
</dbReference>
<dbReference type="SUPFAM" id="SSF56420">
    <property type="entry name" value="Peptide deformylase"/>
    <property type="match status" value="1"/>
</dbReference>
<dbReference type="PANTHER" id="PTHR10458">
    <property type="entry name" value="PEPTIDE DEFORMYLASE"/>
    <property type="match status" value="1"/>
</dbReference>
<evidence type="ECO:0000256" key="2">
    <source>
        <dbReference type="HAMAP-Rule" id="MF_00163"/>
    </source>
</evidence>
<comment type="function">
    <text evidence="2">Removes the formyl group from the N-terminal Met of newly synthesized proteins. Requires at least a dipeptide for an efficient rate of reaction. N-terminal L-methionine is a prerequisite for activity but the enzyme has broad specificity at other positions.</text>
</comment>
<evidence type="ECO:0000313" key="3">
    <source>
        <dbReference type="EMBL" id="MCZ6160490.1"/>
    </source>
</evidence>
<evidence type="ECO:0000256" key="1">
    <source>
        <dbReference type="ARBA" id="ARBA00010759"/>
    </source>
</evidence>
<dbReference type="HAMAP" id="MF_00163">
    <property type="entry name" value="Pep_deformylase"/>
    <property type="match status" value="1"/>
</dbReference>
<dbReference type="CDD" id="cd00487">
    <property type="entry name" value="Pep_deformylase"/>
    <property type="match status" value="1"/>
</dbReference>
<dbReference type="EMBL" id="JAPXGO010000008">
    <property type="protein sequence ID" value="MCZ6160490.1"/>
    <property type="molecule type" value="Genomic_DNA"/>
</dbReference>
<keyword evidence="2" id="KW-0479">Metal-binding</keyword>
<dbReference type="Pfam" id="PF01327">
    <property type="entry name" value="Pep_deformylase"/>
    <property type="match status" value="1"/>
</dbReference>
<dbReference type="PANTHER" id="PTHR10458:SF22">
    <property type="entry name" value="PEPTIDE DEFORMYLASE"/>
    <property type="match status" value="1"/>
</dbReference>
<protein>
    <recommendedName>
        <fullName evidence="2">Peptide deformylase</fullName>
        <shortName evidence="2">PDF</shortName>
        <ecNumber evidence="2">3.5.1.88</ecNumber>
    </recommendedName>
    <alternativeName>
        <fullName evidence="2">Polypeptide deformylase</fullName>
    </alternativeName>
</protein>
<organism evidence="3 4">
    <name type="scientific">Campylobacter ureolyticus</name>
    <dbReference type="NCBI Taxonomy" id="827"/>
    <lineage>
        <taxon>Bacteria</taxon>
        <taxon>Pseudomonadati</taxon>
        <taxon>Campylobacterota</taxon>
        <taxon>Epsilonproteobacteria</taxon>
        <taxon>Campylobacterales</taxon>
        <taxon>Campylobacteraceae</taxon>
        <taxon>Campylobacter</taxon>
    </lineage>
</organism>
<dbReference type="Gene3D" id="3.90.45.10">
    <property type="entry name" value="Peptide deformylase"/>
    <property type="match status" value="1"/>
</dbReference>
<evidence type="ECO:0000313" key="4">
    <source>
        <dbReference type="Proteomes" id="UP001075225"/>
    </source>
</evidence>
<dbReference type="PRINTS" id="PR01576">
    <property type="entry name" value="PDEFORMYLASE"/>
</dbReference>
<comment type="similarity">
    <text evidence="1 2">Belongs to the polypeptide deformylase family.</text>
</comment>
<reference evidence="3" key="1">
    <citation type="submission" date="2022-12" db="EMBL/GenBank/DDBJ databases">
        <title>Species Delineation and Comparative Genomics within the Campylobacter ureolyticus Complex.</title>
        <authorList>
            <person name="Maki J."/>
            <person name="Howard M."/>
            <person name="Connelly S."/>
            <person name="Hardy D.J."/>
            <person name="Cameron A."/>
        </authorList>
    </citation>
    <scope>NUCLEOTIDE SEQUENCE</scope>
    <source>
        <strain evidence="3">URMC_787</strain>
    </source>
</reference>
<comment type="catalytic activity">
    <reaction evidence="2">
        <text>N-terminal N-formyl-L-methionyl-[peptide] + H2O = N-terminal L-methionyl-[peptide] + formate</text>
        <dbReference type="Rhea" id="RHEA:24420"/>
        <dbReference type="Rhea" id="RHEA-COMP:10639"/>
        <dbReference type="Rhea" id="RHEA-COMP:10640"/>
        <dbReference type="ChEBI" id="CHEBI:15377"/>
        <dbReference type="ChEBI" id="CHEBI:15740"/>
        <dbReference type="ChEBI" id="CHEBI:49298"/>
        <dbReference type="ChEBI" id="CHEBI:64731"/>
        <dbReference type="EC" id="3.5.1.88"/>
    </reaction>
</comment>
<dbReference type="AlphaFoldDB" id="A0A9Q4KN54"/>
<dbReference type="InterPro" id="IPR023635">
    <property type="entry name" value="Peptide_deformylase"/>
</dbReference>
<keyword evidence="2" id="KW-0408">Iron</keyword>
<dbReference type="InterPro" id="IPR036821">
    <property type="entry name" value="Peptide_deformylase_sf"/>
</dbReference>
<name>A0A9Q4KN54_9BACT</name>
<dbReference type="Proteomes" id="UP001075225">
    <property type="component" value="Unassembled WGS sequence"/>
</dbReference>
<dbReference type="PIRSF" id="PIRSF004749">
    <property type="entry name" value="Pep_def"/>
    <property type="match status" value="1"/>
</dbReference>
<feature type="binding site" evidence="2">
    <location>
        <position position="141"/>
    </location>
    <ligand>
        <name>Fe cation</name>
        <dbReference type="ChEBI" id="CHEBI:24875"/>
    </ligand>
</feature>
<gene>
    <name evidence="2 3" type="primary">def</name>
    <name evidence="3" type="ORF">O6B32_08345</name>
</gene>
<accession>A0A9Q4KN54</accession>
<proteinExistence type="inferred from homology"/>
<feature type="binding site" evidence="2">
    <location>
        <position position="95"/>
    </location>
    <ligand>
        <name>Fe cation</name>
        <dbReference type="ChEBI" id="CHEBI:24875"/>
    </ligand>
</feature>
<keyword evidence="2" id="KW-0648">Protein biosynthesis</keyword>
<dbReference type="NCBIfam" id="NF001159">
    <property type="entry name" value="PRK00150.1-3"/>
    <property type="match status" value="1"/>
</dbReference>
<comment type="cofactor">
    <cofactor evidence="2">
        <name>Fe(2+)</name>
        <dbReference type="ChEBI" id="CHEBI:29033"/>
    </cofactor>
    <text evidence="2">Binds 1 Fe(2+) ion.</text>
</comment>